<feature type="compositionally biased region" description="Low complexity" evidence="1">
    <location>
        <begin position="84"/>
        <end position="118"/>
    </location>
</feature>
<gene>
    <name evidence="2" type="ORF">GCM10009838_76160</name>
</gene>
<dbReference type="EMBL" id="BAAAQM010000065">
    <property type="protein sequence ID" value="GAA1999510.1"/>
    <property type="molecule type" value="Genomic_DNA"/>
</dbReference>
<feature type="region of interest" description="Disordered" evidence="1">
    <location>
        <begin position="75"/>
        <end position="120"/>
    </location>
</feature>
<organism evidence="2 3">
    <name type="scientific">Catenulispora subtropica</name>
    <dbReference type="NCBI Taxonomy" id="450798"/>
    <lineage>
        <taxon>Bacteria</taxon>
        <taxon>Bacillati</taxon>
        <taxon>Actinomycetota</taxon>
        <taxon>Actinomycetes</taxon>
        <taxon>Catenulisporales</taxon>
        <taxon>Catenulisporaceae</taxon>
        <taxon>Catenulispora</taxon>
    </lineage>
</organism>
<evidence type="ECO:0000313" key="3">
    <source>
        <dbReference type="Proteomes" id="UP001499854"/>
    </source>
</evidence>
<evidence type="ECO:0000313" key="2">
    <source>
        <dbReference type="EMBL" id="GAA1999510.1"/>
    </source>
</evidence>
<reference evidence="2 3" key="1">
    <citation type="journal article" date="2019" name="Int. J. Syst. Evol. Microbiol.">
        <title>The Global Catalogue of Microorganisms (GCM) 10K type strain sequencing project: providing services to taxonomists for standard genome sequencing and annotation.</title>
        <authorList>
            <consortium name="The Broad Institute Genomics Platform"/>
            <consortium name="The Broad Institute Genome Sequencing Center for Infectious Disease"/>
            <person name="Wu L."/>
            <person name="Ma J."/>
        </authorList>
    </citation>
    <scope>NUCLEOTIDE SEQUENCE [LARGE SCALE GENOMIC DNA]</scope>
    <source>
        <strain evidence="2 3">JCM 16013</strain>
    </source>
</reference>
<dbReference type="RefSeq" id="WP_344662061.1">
    <property type="nucleotide sequence ID" value="NZ_BAAAQM010000065.1"/>
</dbReference>
<sequence>MHDDEFERPGGEFGDEVSRMLRDRAAHHIGRGDAVALTRKHIAVAGTRRKAYSATAALAVVGGLVVGGQAFGSGPGTGSGDGTSIGAAGQPGRPTTAAPPKLTPTQNPVQAPAHTTTPAPLPPIDCSGLPKMPTAADFTWGARGSLAADADLGHALVARAAALTGGKNAKLAYAGEDGSTRVAVVFVDADHAPGCNHLLAVVFHGPAGTAADALGVQAGVGGYGVDYGFTWAERGTDGSMTLLAIDPPTVHSLLLAGTLDGSHTSTTNVSTEDGTLLETYPAGTPVPAWVEFGAPGTSTKGDQPGNPVSFVVAAGTREAYARAVGTSPSKVTQKSGMYVGPGGTYMLNATRDVQGTEHVFWSSFINEGTE</sequence>
<proteinExistence type="predicted"/>
<name>A0ABN2T5V7_9ACTN</name>
<dbReference type="Proteomes" id="UP001499854">
    <property type="component" value="Unassembled WGS sequence"/>
</dbReference>
<accession>A0ABN2T5V7</accession>
<evidence type="ECO:0000256" key="1">
    <source>
        <dbReference type="SAM" id="MobiDB-lite"/>
    </source>
</evidence>
<comment type="caution">
    <text evidence="2">The sequence shown here is derived from an EMBL/GenBank/DDBJ whole genome shotgun (WGS) entry which is preliminary data.</text>
</comment>
<keyword evidence="3" id="KW-1185">Reference proteome</keyword>
<protein>
    <submittedName>
        <fullName evidence="2">Uncharacterized protein</fullName>
    </submittedName>
</protein>